<gene>
    <name evidence="15" type="ORF">BCR41DRAFT_353264</name>
</gene>
<dbReference type="GO" id="GO:0003676">
    <property type="term" value="F:nucleic acid binding"/>
    <property type="evidence" value="ECO:0007669"/>
    <property type="project" value="InterPro"/>
</dbReference>
<comment type="caution">
    <text evidence="15">The sequence shown here is derived from an EMBL/GenBank/DDBJ whole genome shotgun (WGS) entry which is preliminary data.</text>
</comment>
<dbReference type="GO" id="GO:0016787">
    <property type="term" value="F:hydrolase activity"/>
    <property type="evidence" value="ECO:0007669"/>
    <property type="project" value="UniProtKB-KW"/>
</dbReference>
<proteinExistence type="inferred from homology"/>
<dbReference type="InterPro" id="IPR014014">
    <property type="entry name" value="RNA_helicase_DEAD_Q_motif"/>
</dbReference>
<evidence type="ECO:0000256" key="11">
    <source>
        <dbReference type="RuleBase" id="RU000492"/>
    </source>
</evidence>
<dbReference type="AlphaFoldDB" id="A0A1Y2GR97"/>
<evidence type="ECO:0000256" key="3">
    <source>
        <dbReference type="ARBA" id="ARBA00022801"/>
    </source>
</evidence>
<keyword evidence="2 11" id="KW-0547">Nucleotide-binding</keyword>
<evidence type="ECO:0000256" key="5">
    <source>
        <dbReference type="ARBA" id="ARBA00022840"/>
    </source>
</evidence>
<dbReference type="FunFam" id="3.40.50.300:FF:000397">
    <property type="entry name" value="Probable ATP-dependent RNA helicase DDX4"/>
    <property type="match status" value="1"/>
</dbReference>
<comment type="function">
    <text evidence="8">ATP-binding RNA helicase involved in translation initiation. Remodels RNA in response to ADP and ATP concentrations by facilitating disruption, but also formation of RNA duplexes.</text>
</comment>
<evidence type="ECO:0000256" key="2">
    <source>
        <dbReference type="ARBA" id="ARBA00022741"/>
    </source>
</evidence>
<dbReference type="RefSeq" id="XP_021881771.1">
    <property type="nucleotide sequence ID" value="XM_022024108.1"/>
</dbReference>
<evidence type="ECO:0000313" key="15">
    <source>
        <dbReference type="EMBL" id="ORZ16836.1"/>
    </source>
</evidence>
<evidence type="ECO:0000259" key="13">
    <source>
        <dbReference type="PROSITE" id="PS51194"/>
    </source>
</evidence>
<comment type="catalytic activity">
    <reaction evidence="9">
        <text>ATP + H2O = ADP + phosphate + H(+)</text>
        <dbReference type="Rhea" id="RHEA:13065"/>
        <dbReference type="ChEBI" id="CHEBI:15377"/>
        <dbReference type="ChEBI" id="CHEBI:15378"/>
        <dbReference type="ChEBI" id="CHEBI:30616"/>
        <dbReference type="ChEBI" id="CHEBI:43474"/>
        <dbReference type="ChEBI" id="CHEBI:456216"/>
        <dbReference type="EC" id="3.6.4.13"/>
    </reaction>
</comment>
<name>A0A1Y2GR97_9FUNG</name>
<dbReference type="InterPro" id="IPR014001">
    <property type="entry name" value="Helicase_ATP-bd"/>
</dbReference>
<dbReference type="InterPro" id="IPR001650">
    <property type="entry name" value="Helicase_C-like"/>
</dbReference>
<dbReference type="InParanoid" id="A0A1Y2GR97"/>
<dbReference type="PROSITE" id="PS00039">
    <property type="entry name" value="DEAD_ATP_HELICASE"/>
    <property type="match status" value="1"/>
</dbReference>
<protein>
    <recommendedName>
        <fullName evidence="6">ATP-dependent RNA helicase DED1</fullName>
        <ecNumber evidence="1">3.6.4.13</ecNumber>
    </recommendedName>
    <alternativeName>
        <fullName evidence="7">ATP-dependent RNA helicase ded1</fullName>
    </alternativeName>
</protein>
<dbReference type="InterPro" id="IPR000629">
    <property type="entry name" value="RNA-helicase_DEAD-box_CS"/>
</dbReference>
<dbReference type="GeneID" id="33565952"/>
<dbReference type="OrthoDB" id="196131at2759"/>
<dbReference type="PROSITE" id="PS51194">
    <property type="entry name" value="HELICASE_CTER"/>
    <property type="match status" value="1"/>
</dbReference>
<evidence type="ECO:0000256" key="8">
    <source>
        <dbReference type="ARBA" id="ARBA00025161"/>
    </source>
</evidence>
<evidence type="ECO:0000313" key="16">
    <source>
        <dbReference type="Proteomes" id="UP000193648"/>
    </source>
</evidence>
<keyword evidence="3 11" id="KW-0378">Hydrolase</keyword>
<dbReference type="InterPro" id="IPR027417">
    <property type="entry name" value="P-loop_NTPase"/>
</dbReference>
<dbReference type="Pfam" id="PF00270">
    <property type="entry name" value="DEAD"/>
    <property type="match status" value="1"/>
</dbReference>
<organism evidence="15 16">
    <name type="scientific">Lobosporangium transversale</name>
    <dbReference type="NCBI Taxonomy" id="64571"/>
    <lineage>
        <taxon>Eukaryota</taxon>
        <taxon>Fungi</taxon>
        <taxon>Fungi incertae sedis</taxon>
        <taxon>Mucoromycota</taxon>
        <taxon>Mortierellomycotina</taxon>
        <taxon>Mortierellomycetes</taxon>
        <taxon>Mortierellales</taxon>
        <taxon>Mortierellaceae</taxon>
        <taxon>Lobosporangium</taxon>
    </lineage>
</organism>
<dbReference type="InterPro" id="IPR011545">
    <property type="entry name" value="DEAD/DEAH_box_helicase_dom"/>
</dbReference>
<dbReference type="PROSITE" id="PS51192">
    <property type="entry name" value="HELICASE_ATP_BIND_1"/>
    <property type="match status" value="1"/>
</dbReference>
<dbReference type="SUPFAM" id="SSF52540">
    <property type="entry name" value="P-loop containing nucleoside triphosphate hydrolases"/>
    <property type="match status" value="1"/>
</dbReference>
<dbReference type="CDD" id="cd18787">
    <property type="entry name" value="SF2_C_DEAD"/>
    <property type="match status" value="1"/>
</dbReference>
<evidence type="ECO:0000259" key="12">
    <source>
        <dbReference type="PROSITE" id="PS51192"/>
    </source>
</evidence>
<dbReference type="GO" id="GO:0003724">
    <property type="term" value="F:RNA helicase activity"/>
    <property type="evidence" value="ECO:0007669"/>
    <property type="project" value="UniProtKB-EC"/>
</dbReference>
<keyword evidence="16" id="KW-1185">Reference proteome</keyword>
<dbReference type="PROSITE" id="PS51195">
    <property type="entry name" value="Q_MOTIF"/>
    <property type="match status" value="1"/>
</dbReference>
<dbReference type="Gene3D" id="3.40.50.300">
    <property type="entry name" value="P-loop containing nucleotide triphosphate hydrolases"/>
    <property type="match status" value="2"/>
</dbReference>
<dbReference type="GO" id="GO:0005524">
    <property type="term" value="F:ATP binding"/>
    <property type="evidence" value="ECO:0007669"/>
    <property type="project" value="UniProtKB-KW"/>
</dbReference>
<evidence type="ECO:0000256" key="6">
    <source>
        <dbReference type="ARBA" id="ARBA00024397"/>
    </source>
</evidence>
<sequence length="511" mass="58439">MSDERVGNWVKRENVFSQDPLSWASEQRVYEWHPSYTLGNAPSDPALEEELFSEESRVNSGINFKNYAHMKISIKDGPPDLLPLQTFNDASLHPIIAENVDRMRYSEPTPVQKSAIPIILQGYDIMACAQTGSGKTATFLIPIISNLVSKFERGRLNIIRPQSRMPFKSSPLLLVILPTRELAIQIFKEARRFTYRTPLRPVVIYGGAEPRVQREQVAKGADILIATPGRLKDMMERGIISLSHVRHVVLDEADRMLDMGFEPQIRAIIQASDLPRDESLQTLMFSATFPRQIQKLAWDFLKHNCCRIRVGRIGGTTSDITQRIIKLHEYQKKEELEHILLTFPPARTMIFVETKRTADNLDDYLYNKKFPTCSIHGDRTQKERELSLKAFKEGKSPILIATAVASRGLDIKDVMHVINYDLCNDIDEYVHRIGRTARVGNQGLATSFYTSYNEPLAPQLTKLLIECKQEVPDFLRDFINPNTTYETEDFIDEPTTSNADFHGTWDKNPNW</sequence>
<keyword evidence="5 11" id="KW-0067">ATP-binding</keyword>
<dbReference type="FunFam" id="3.40.50.300:FF:000008">
    <property type="entry name" value="ATP-dependent RNA helicase RhlB"/>
    <property type="match status" value="1"/>
</dbReference>
<evidence type="ECO:0000256" key="7">
    <source>
        <dbReference type="ARBA" id="ARBA00024405"/>
    </source>
</evidence>
<dbReference type="STRING" id="64571.A0A1Y2GR97"/>
<keyword evidence="4 11" id="KW-0347">Helicase</keyword>
<feature type="short sequence motif" description="Q motif" evidence="10">
    <location>
        <begin position="85"/>
        <end position="113"/>
    </location>
</feature>
<evidence type="ECO:0000256" key="10">
    <source>
        <dbReference type="PROSITE-ProRule" id="PRU00552"/>
    </source>
</evidence>
<comment type="similarity">
    <text evidence="11">Belongs to the DEAD box helicase family.</text>
</comment>
<feature type="domain" description="Helicase C-terminal" evidence="13">
    <location>
        <begin position="319"/>
        <end position="479"/>
    </location>
</feature>
<reference evidence="15 16" key="1">
    <citation type="submission" date="2016-07" db="EMBL/GenBank/DDBJ databases">
        <title>Pervasive Adenine N6-methylation of Active Genes in Fungi.</title>
        <authorList>
            <consortium name="DOE Joint Genome Institute"/>
            <person name="Mondo S.J."/>
            <person name="Dannebaum R.O."/>
            <person name="Kuo R.C."/>
            <person name="Labutti K."/>
            <person name="Haridas S."/>
            <person name="Kuo A."/>
            <person name="Salamov A."/>
            <person name="Ahrendt S.R."/>
            <person name="Lipzen A."/>
            <person name="Sullivan W."/>
            <person name="Andreopoulos W.B."/>
            <person name="Clum A."/>
            <person name="Lindquist E."/>
            <person name="Daum C."/>
            <person name="Ramamoorthy G.K."/>
            <person name="Gryganskyi A."/>
            <person name="Culley D."/>
            <person name="Magnuson J.K."/>
            <person name="James T.Y."/>
            <person name="O'Malley M.A."/>
            <person name="Stajich J.E."/>
            <person name="Spatafora J.W."/>
            <person name="Visel A."/>
            <person name="Grigoriev I.V."/>
        </authorList>
    </citation>
    <scope>NUCLEOTIDE SEQUENCE [LARGE SCALE GENOMIC DNA]</scope>
    <source>
        <strain evidence="15 16">NRRL 3116</strain>
    </source>
</reference>
<dbReference type="Pfam" id="PF00271">
    <property type="entry name" value="Helicase_C"/>
    <property type="match status" value="1"/>
</dbReference>
<dbReference type="SMART" id="SM00487">
    <property type="entry name" value="DEXDc"/>
    <property type="match status" value="1"/>
</dbReference>
<accession>A0A1Y2GR97</accession>
<dbReference type="PANTHER" id="PTHR47958">
    <property type="entry name" value="ATP-DEPENDENT RNA HELICASE DBP3"/>
    <property type="match status" value="1"/>
</dbReference>
<dbReference type="EC" id="3.6.4.13" evidence="1"/>
<dbReference type="Proteomes" id="UP000193648">
    <property type="component" value="Unassembled WGS sequence"/>
</dbReference>
<evidence type="ECO:0000256" key="9">
    <source>
        <dbReference type="ARBA" id="ARBA00047984"/>
    </source>
</evidence>
<evidence type="ECO:0000259" key="14">
    <source>
        <dbReference type="PROSITE" id="PS51195"/>
    </source>
</evidence>
<feature type="domain" description="DEAD-box RNA helicase Q" evidence="14">
    <location>
        <begin position="85"/>
        <end position="113"/>
    </location>
</feature>
<evidence type="ECO:0000256" key="1">
    <source>
        <dbReference type="ARBA" id="ARBA00012552"/>
    </source>
</evidence>
<dbReference type="EMBL" id="MCFF01000017">
    <property type="protein sequence ID" value="ORZ16836.1"/>
    <property type="molecule type" value="Genomic_DNA"/>
</dbReference>
<evidence type="ECO:0000256" key="4">
    <source>
        <dbReference type="ARBA" id="ARBA00022806"/>
    </source>
</evidence>
<feature type="domain" description="Helicase ATP-binding" evidence="12">
    <location>
        <begin position="116"/>
        <end position="307"/>
    </location>
</feature>
<dbReference type="SMART" id="SM00490">
    <property type="entry name" value="HELICc"/>
    <property type="match status" value="1"/>
</dbReference>